<dbReference type="InterPro" id="IPR036069">
    <property type="entry name" value="DUF34/NIF3_sf"/>
</dbReference>
<dbReference type="InterPro" id="IPR002678">
    <property type="entry name" value="DUF34/NIF3"/>
</dbReference>
<keyword evidence="7" id="KW-1185">Reference proteome</keyword>
<dbReference type="EMBL" id="PJNE01000001">
    <property type="protein sequence ID" value="PKW28253.1"/>
    <property type="molecule type" value="Genomic_DNA"/>
</dbReference>
<feature type="binding site" evidence="5">
    <location>
        <position position="71"/>
    </location>
    <ligand>
        <name>a divalent metal cation</name>
        <dbReference type="ChEBI" id="CHEBI:60240"/>
        <label>1</label>
    </ligand>
</feature>
<dbReference type="RefSeq" id="WP_101396813.1">
    <property type="nucleotide sequence ID" value="NZ_PJNE01000001.1"/>
</dbReference>
<dbReference type="GO" id="GO:0046872">
    <property type="term" value="F:metal ion binding"/>
    <property type="evidence" value="ECO:0007669"/>
    <property type="project" value="UniProtKB-KW"/>
</dbReference>
<sequence>MSDDAPLTLREVLDVLERLYPPGTAQSWDRVGLVTGDPDQPVRRVHLAVDPTLAVVAEARDLGADLLLTHHPLLLRGVHSVATTSAKGATVTDLVVGDVALYVAHTNADVAAEGVCVALAEACGLDAVEPLALVEDRPLGRVGDLPAAMPLRAFAEGLAARLPATAVGLRVAGPPEAAVRRVAVLGGAGDDQLDAVRAARADVYVTADLRHHPVLEAREESRGGPPYLVDAGHWASEQVWLARAERALRAGLGGAATRVETHISTVRTDPWTFVVGADERGTP</sequence>
<accession>A0A2N3YN36</accession>
<evidence type="ECO:0000256" key="2">
    <source>
        <dbReference type="ARBA" id="ARBA00011643"/>
    </source>
</evidence>
<evidence type="ECO:0000313" key="7">
    <source>
        <dbReference type="Proteomes" id="UP000233781"/>
    </source>
</evidence>
<feature type="binding site" evidence="5">
    <location>
        <position position="109"/>
    </location>
    <ligand>
        <name>a divalent metal cation</name>
        <dbReference type="ChEBI" id="CHEBI:60240"/>
        <label>1</label>
    </ligand>
</feature>
<evidence type="ECO:0000256" key="1">
    <source>
        <dbReference type="ARBA" id="ARBA00006964"/>
    </source>
</evidence>
<evidence type="ECO:0000256" key="4">
    <source>
        <dbReference type="ARBA" id="ARBA00022723"/>
    </source>
</evidence>
<protein>
    <recommendedName>
        <fullName evidence="3">GTP cyclohydrolase 1 type 2 homolog</fullName>
    </recommendedName>
</protein>
<evidence type="ECO:0000256" key="5">
    <source>
        <dbReference type="PIRSR" id="PIRSR602678-1"/>
    </source>
</evidence>
<evidence type="ECO:0000256" key="3">
    <source>
        <dbReference type="ARBA" id="ARBA00022112"/>
    </source>
</evidence>
<feature type="binding site" evidence="5">
    <location>
        <position position="233"/>
    </location>
    <ligand>
        <name>a divalent metal cation</name>
        <dbReference type="ChEBI" id="CHEBI:60240"/>
        <label>1</label>
    </ligand>
</feature>
<organism evidence="6 7">
    <name type="scientific">Phycicoccus duodecadis</name>
    <dbReference type="NCBI Taxonomy" id="173053"/>
    <lineage>
        <taxon>Bacteria</taxon>
        <taxon>Bacillati</taxon>
        <taxon>Actinomycetota</taxon>
        <taxon>Actinomycetes</taxon>
        <taxon>Micrococcales</taxon>
        <taxon>Intrasporangiaceae</taxon>
        <taxon>Phycicoccus</taxon>
    </lineage>
</organism>
<dbReference type="FunFam" id="3.40.1390.30:FF:000001">
    <property type="entry name" value="GTP cyclohydrolase 1 type 2"/>
    <property type="match status" value="1"/>
</dbReference>
<reference evidence="6 7" key="1">
    <citation type="submission" date="2017-12" db="EMBL/GenBank/DDBJ databases">
        <title>Sequencing the genomes of 1000 Actinobacteria strains.</title>
        <authorList>
            <person name="Klenk H.-P."/>
        </authorList>
    </citation>
    <scope>NUCLEOTIDE SEQUENCE [LARGE SCALE GENOMIC DNA]</scope>
    <source>
        <strain evidence="6 7">DSM 12806</strain>
    </source>
</reference>
<evidence type="ECO:0000313" key="6">
    <source>
        <dbReference type="EMBL" id="PKW28253.1"/>
    </source>
</evidence>
<dbReference type="GO" id="GO:0005737">
    <property type="term" value="C:cytoplasm"/>
    <property type="evidence" value="ECO:0007669"/>
    <property type="project" value="TreeGrafter"/>
</dbReference>
<dbReference type="PANTHER" id="PTHR13799">
    <property type="entry name" value="NGG1 INTERACTING FACTOR 3"/>
    <property type="match status" value="1"/>
</dbReference>
<dbReference type="NCBIfam" id="TIGR00486">
    <property type="entry name" value="YbgI_SA1388"/>
    <property type="match status" value="1"/>
</dbReference>
<gene>
    <name evidence="6" type="ORF">ATL31_3115</name>
</gene>
<dbReference type="Proteomes" id="UP000233781">
    <property type="component" value="Unassembled WGS sequence"/>
</dbReference>
<comment type="subunit">
    <text evidence="2">Homohexamer.</text>
</comment>
<feature type="binding site" evidence="5">
    <location>
        <position position="70"/>
    </location>
    <ligand>
        <name>a divalent metal cation</name>
        <dbReference type="ChEBI" id="CHEBI:60240"/>
        <label>1</label>
    </ligand>
</feature>
<dbReference type="SUPFAM" id="SSF102705">
    <property type="entry name" value="NIF3 (NGG1p interacting factor 3)-like"/>
    <property type="match status" value="1"/>
</dbReference>
<feature type="binding site" evidence="5">
    <location>
        <position position="237"/>
    </location>
    <ligand>
        <name>a divalent metal cation</name>
        <dbReference type="ChEBI" id="CHEBI:60240"/>
        <label>1</label>
    </ligand>
</feature>
<dbReference type="PANTHER" id="PTHR13799:SF14">
    <property type="entry name" value="GTP CYCLOHYDROLASE 1 TYPE 2 HOMOLOG"/>
    <property type="match status" value="1"/>
</dbReference>
<dbReference type="OrthoDB" id="9795763at2"/>
<dbReference type="Gene3D" id="3.40.1390.30">
    <property type="entry name" value="NIF3 (NGG1p interacting factor 3)-like"/>
    <property type="match status" value="2"/>
</dbReference>
<keyword evidence="4 5" id="KW-0479">Metal-binding</keyword>
<dbReference type="AlphaFoldDB" id="A0A2N3YN36"/>
<comment type="similarity">
    <text evidence="1">Belongs to the GTP cyclohydrolase I type 2/NIF3 family.</text>
</comment>
<comment type="caution">
    <text evidence="6">The sequence shown here is derived from an EMBL/GenBank/DDBJ whole genome shotgun (WGS) entry which is preliminary data.</text>
</comment>
<name>A0A2N3YN36_9MICO</name>
<proteinExistence type="inferred from homology"/>
<dbReference type="Pfam" id="PF01784">
    <property type="entry name" value="DUF34_NIF3"/>
    <property type="match status" value="1"/>
</dbReference>